<dbReference type="Pfam" id="PF00139">
    <property type="entry name" value="Lectin_legB"/>
    <property type="match status" value="1"/>
</dbReference>
<name>A0A834LRV6_RHOSS</name>
<dbReference type="InterPro" id="IPR001220">
    <property type="entry name" value="Legume_lectin_dom"/>
</dbReference>
<dbReference type="InterPro" id="IPR011009">
    <property type="entry name" value="Kinase-like_dom_sf"/>
</dbReference>
<comment type="caution">
    <text evidence="9">The sequence shown here is derived from an EMBL/GenBank/DDBJ whole genome shotgun (WGS) entry which is preliminary data.</text>
</comment>
<keyword evidence="6" id="KW-0472">Membrane</keyword>
<organism evidence="9 10">
    <name type="scientific">Rhododendron simsii</name>
    <name type="common">Sims's rhododendron</name>
    <dbReference type="NCBI Taxonomy" id="118357"/>
    <lineage>
        <taxon>Eukaryota</taxon>
        <taxon>Viridiplantae</taxon>
        <taxon>Streptophyta</taxon>
        <taxon>Embryophyta</taxon>
        <taxon>Tracheophyta</taxon>
        <taxon>Spermatophyta</taxon>
        <taxon>Magnoliopsida</taxon>
        <taxon>eudicotyledons</taxon>
        <taxon>Gunneridae</taxon>
        <taxon>Pentapetalae</taxon>
        <taxon>asterids</taxon>
        <taxon>Ericales</taxon>
        <taxon>Ericaceae</taxon>
        <taxon>Ericoideae</taxon>
        <taxon>Rhodoreae</taxon>
        <taxon>Rhododendron</taxon>
    </lineage>
</organism>
<dbReference type="SUPFAM" id="SSF49899">
    <property type="entry name" value="Concanavalin A-like lectins/glucanases"/>
    <property type="match status" value="1"/>
</dbReference>
<dbReference type="InterPro" id="IPR017441">
    <property type="entry name" value="Protein_kinase_ATP_BS"/>
</dbReference>
<evidence type="ECO:0000259" key="8">
    <source>
        <dbReference type="PROSITE" id="PS50011"/>
    </source>
</evidence>
<dbReference type="CDD" id="cd06899">
    <property type="entry name" value="lectin_legume_LecRK_Arcelin_ConA"/>
    <property type="match status" value="1"/>
</dbReference>
<dbReference type="PROSITE" id="PS00107">
    <property type="entry name" value="PROTEIN_KINASE_ATP"/>
    <property type="match status" value="1"/>
</dbReference>
<feature type="chain" id="PRO_5032866193" description="Protein kinase domain-containing protein" evidence="7">
    <location>
        <begin position="30"/>
        <end position="482"/>
    </location>
</feature>
<comment type="similarity">
    <text evidence="1">Belongs to the leguminous lectin family.</text>
</comment>
<dbReference type="PANTHER" id="PTHR32401:SF49">
    <property type="entry name" value="OS10G0129200 PROTEIN"/>
    <property type="match status" value="1"/>
</dbReference>
<feature type="binding site" evidence="5">
    <location>
        <position position="376"/>
    </location>
    <ligand>
        <name>ATP</name>
        <dbReference type="ChEBI" id="CHEBI:30616"/>
    </ligand>
</feature>
<dbReference type="GO" id="GO:0005524">
    <property type="term" value="F:ATP binding"/>
    <property type="evidence" value="ECO:0007669"/>
    <property type="project" value="UniProtKB-UniRule"/>
</dbReference>
<comment type="similarity">
    <text evidence="3">In the C-terminal section; belongs to the protein kinase superfamily. Ser/Thr protein kinase family.</text>
</comment>
<evidence type="ECO:0000256" key="7">
    <source>
        <dbReference type="SAM" id="SignalP"/>
    </source>
</evidence>
<evidence type="ECO:0000256" key="4">
    <source>
        <dbReference type="ARBA" id="ARBA00022734"/>
    </source>
</evidence>
<dbReference type="InterPro" id="IPR013320">
    <property type="entry name" value="ConA-like_dom_sf"/>
</dbReference>
<dbReference type="SUPFAM" id="SSF56112">
    <property type="entry name" value="Protein kinase-like (PK-like)"/>
    <property type="match status" value="1"/>
</dbReference>
<feature type="domain" description="Protein kinase" evidence="8">
    <location>
        <begin position="347"/>
        <end position="482"/>
    </location>
</feature>
<dbReference type="EMBL" id="WJXA01000004">
    <property type="protein sequence ID" value="KAF7145453.1"/>
    <property type="molecule type" value="Genomic_DNA"/>
</dbReference>
<dbReference type="FunFam" id="2.60.120.200:FF:000141">
    <property type="entry name" value="L-type lectin-domain containing receptor kinase VIII.1"/>
    <property type="match status" value="1"/>
</dbReference>
<dbReference type="OrthoDB" id="2019747at2759"/>
<keyword evidence="6" id="KW-0812">Transmembrane</keyword>
<proteinExistence type="inferred from homology"/>
<dbReference type="InterPro" id="IPR050258">
    <property type="entry name" value="Leguminous_Lectin"/>
</dbReference>
<dbReference type="InterPro" id="IPR000719">
    <property type="entry name" value="Prot_kinase_dom"/>
</dbReference>
<evidence type="ECO:0000313" key="9">
    <source>
        <dbReference type="EMBL" id="KAF7145453.1"/>
    </source>
</evidence>
<keyword evidence="5" id="KW-0547">Nucleotide-binding</keyword>
<dbReference type="GO" id="GO:0030246">
    <property type="term" value="F:carbohydrate binding"/>
    <property type="evidence" value="ECO:0007669"/>
    <property type="project" value="UniProtKB-KW"/>
</dbReference>
<dbReference type="GO" id="GO:0004672">
    <property type="term" value="F:protein kinase activity"/>
    <property type="evidence" value="ECO:0007669"/>
    <property type="project" value="InterPro"/>
</dbReference>
<comment type="similarity">
    <text evidence="2">In the N-terminal section; belongs to the leguminous lectin family.</text>
</comment>
<evidence type="ECO:0000256" key="6">
    <source>
        <dbReference type="SAM" id="Phobius"/>
    </source>
</evidence>
<dbReference type="Proteomes" id="UP000626092">
    <property type="component" value="Unassembled WGS sequence"/>
</dbReference>
<evidence type="ECO:0000256" key="3">
    <source>
        <dbReference type="ARBA" id="ARBA00010217"/>
    </source>
</evidence>
<dbReference type="Gene3D" id="3.30.200.20">
    <property type="entry name" value="Phosphorylase Kinase, domain 1"/>
    <property type="match status" value="1"/>
</dbReference>
<keyword evidence="5" id="KW-0067">ATP-binding</keyword>
<keyword evidence="4" id="KW-0430">Lectin</keyword>
<reference evidence="9" key="1">
    <citation type="submission" date="2019-11" db="EMBL/GenBank/DDBJ databases">
        <authorList>
            <person name="Liu Y."/>
            <person name="Hou J."/>
            <person name="Li T.-Q."/>
            <person name="Guan C.-H."/>
            <person name="Wu X."/>
            <person name="Wu H.-Z."/>
            <person name="Ling F."/>
            <person name="Zhang R."/>
            <person name="Shi X.-G."/>
            <person name="Ren J.-P."/>
            <person name="Chen E.-F."/>
            <person name="Sun J.-M."/>
        </authorList>
    </citation>
    <scope>NUCLEOTIDE SEQUENCE</scope>
    <source>
        <strain evidence="9">Adult_tree_wgs_1</strain>
        <tissue evidence="9">Leaves</tissue>
    </source>
</reference>
<dbReference type="PROSITE" id="PS50011">
    <property type="entry name" value="PROTEIN_KINASE_DOM"/>
    <property type="match status" value="1"/>
</dbReference>
<gene>
    <name evidence="9" type="ORF">RHSIM_Rhsim04G0012400</name>
</gene>
<feature type="signal peptide" evidence="7">
    <location>
        <begin position="1"/>
        <end position="29"/>
    </location>
</feature>
<dbReference type="PANTHER" id="PTHR32401">
    <property type="entry name" value="CONCANAVALIN A-LIKE LECTIN FAMILY PROTEIN"/>
    <property type="match status" value="1"/>
</dbReference>
<keyword evidence="6" id="KW-1133">Transmembrane helix</keyword>
<dbReference type="AlphaFoldDB" id="A0A834LRV6"/>
<dbReference type="Gene3D" id="2.60.120.200">
    <property type="match status" value="1"/>
</dbReference>
<evidence type="ECO:0000256" key="2">
    <source>
        <dbReference type="ARBA" id="ARBA00008536"/>
    </source>
</evidence>
<feature type="transmembrane region" description="Helical" evidence="6">
    <location>
        <begin position="288"/>
        <end position="312"/>
    </location>
</feature>
<keyword evidence="10" id="KW-1185">Reference proteome</keyword>
<sequence>MHPRKLLVFSLFFSILFNFPRSPLQLVRSENLSFDFPSLSLRNLTLLGDSYLRNGVIGLTRELTVPSSSSGSVIYNDPIPFYQPESNTTSSFSTRFSFSITNINPASFGDGLTFFLSPDNQTLGSSGGYLGLVNSSRITKNKFVAIEFDTKKDAHFDDPNDNHVGLDIKNLVSIETANPDLDLKSGELITAWIDYKSGLHRLNVFLSYSSFKPNFPLLSVDIDLSDYLKDYVFVGFSASTEGSTELHLIENWSFHTYGFRPTSGHNVSDSSVIGPPIPDSPNKHHRRIGLALGIAGPAFFCTFLVIFGWVSVRKWRGVRMEKSFKAELMTGPRQFNYRDLKLATRGFHSGRIVGRGAFGTVYKACFQDSDTVFAVKRSKHNNHEEGKVIEAADERLKGEFEAGDMEKLLLLGLSCSNPDSLARPSMRKVLQILNNKAEVVIVPRLKPSLSFSCGVSLSLEDIVSDVEEEIQTPGPMYEIKLG</sequence>
<evidence type="ECO:0000256" key="5">
    <source>
        <dbReference type="PROSITE-ProRule" id="PRU10141"/>
    </source>
</evidence>
<evidence type="ECO:0000313" key="10">
    <source>
        <dbReference type="Proteomes" id="UP000626092"/>
    </source>
</evidence>
<accession>A0A834LRV6</accession>
<evidence type="ECO:0000256" key="1">
    <source>
        <dbReference type="ARBA" id="ARBA00007606"/>
    </source>
</evidence>
<protein>
    <recommendedName>
        <fullName evidence="8">Protein kinase domain-containing protein</fullName>
    </recommendedName>
</protein>
<keyword evidence="7" id="KW-0732">Signal</keyword>